<accession>A0A4Y8RYW4</accession>
<feature type="transmembrane region" description="Helical" evidence="8">
    <location>
        <begin position="603"/>
        <end position="622"/>
    </location>
</feature>
<keyword evidence="3" id="KW-1003">Cell membrane</keyword>
<dbReference type="PANTHER" id="PTHR30347">
    <property type="entry name" value="POTASSIUM CHANNEL RELATED"/>
    <property type="match status" value="1"/>
</dbReference>
<dbReference type="OrthoDB" id="9809206at2"/>
<feature type="transmembrane region" description="Helical" evidence="8">
    <location>
        <begin position="427"/>
        <end position="449"/>
    </location>
</feature>
<keyword evidence="13" id="KW-1185">Reference proteome</keyword>
<feature type="transmembrane region" description="Helical" evidence="8">
    <location>
        <begin position="277"/>
        <end position="295"/>
    </location>
</feature>
<keyword evidence="5 8" id="KW-1133">Transmembrane helix</keyword>
<dbReference type="InterPro" id="IPR023408">
    <property type="entry name" value="MscS_beta-dom_sf"/>
</dbReference>
<feature type="signal peptide" evidence="9">
    <location>
        <begin position="1"/>
        <end position="24"/>
    </location>
</feature>
<feature type="region of interest" description="Disordered" evidence="7">
    <location>
        <begin position="824"/>
        <end position="847"/>
    </location>
</feature>
<keyword evidence="4 8" id="KW-0812">Transmembrane</keyword>
<evidence type="ECO:0000259" key="11">
    <source>
        <dbReference type="Pfam" id="PF21082"/>
    </source>
</evidence>
<proteinExistence type="inferred from homology"/>
<dbReference type="SUPFAM" id="SSF82861">
    <property type="entry name" value="Mechanosensitive channel protein MscS (YggB), transmembrane region"/>
    <property type="match status" value="1"/>
</dbReference>
<dbReference type="Pfam" id="PF00924">
    <property type="entry name" value="MS_channel_2nd"/>
    <property type="match status" value="1"/>
</dbReference>
<evidence type="ECO:0000256" key="1">
    <source>
        <dbReference type="ARBA" id="ARBA00004651"/>
    </source>
</evidence>
<evidence type="ECO:0000256" key="4">
    <source>
        <dbReference type="ARBA" id="ARBA00022692"/>
    </source>
</evidence>
<dbReference type="PANTHER" id="PTHR30347:SF1">
    <property type="entry name" value="MECHANOSENSITIVE CHANNEL MSCK"/>
    <property type="match status" value="1"/>
</dbReference>
<feature type="chain" id="PRO_5021417942" evidence="9">
    <location>
        <begin position="25"/>
        <end position="847"/>
    </location>
</feature>
<feature type="transmembrane region" description="Helical" evidence="8">
    <location>
        <begin position="316"/>
        <end position="337"/>
    </location>
</feature>
<dbReference type="Gene3D" id="1.10.287.1260">
    <property type="match status" value="1"/>
</dbReference>
<dbReference type="InterPro" id="IPR011066">
    <property type="entry name" value="MscS_channel_C_sf"/>
</dbReference>
<dbReference type="SUPFAM" id="SSF82689">
    <property type="entry name" value="Mechanosensitive channel protein MscS (YggB), C-terminal domain"/>
    <property type="match status" value="1"/>
</dbReference>
<comment type="subcellular location">
    <subcellularLocation>
        <location evidence="1">Cell membrane</location>
        <topology evidence="1">Multi-pass membrane protein</topology>
    </subcellularLocation>
</comment>
<dbReference type="InterPro" id="IPR006685">
    <property type="entry name" value="MscS_channel_2nd"/>
</dbReference>
<organism evidence="12 13">
    <name type="scientific">Mucilaginibacter psychrotolerans</name>
    <dbReference type="NCBI Taxonomy" id="1524096"/>
    <lineage>
        <taxon>Bacteria</taxon>
        <taxon>Pseudomonadati</taxon>
        <taxon>Bacteroidota</taxon>
        <taxon>Sphingobacteriia</taxon>
        <taxon>Sphingobacteriales</taxon>
        <taxon>Sphingobacteriaceae</taxon>
        <taxon>Mucilaginibacter</taxon>
    </lineage>
</organism>
<dbReference type="AlphaFoldDB" id="A0A4Y8RYW4"/>
<dbReference type="SUPFAM" id="SSF50182">
    <property type="entry name" value="Sm-like ribonucleoproteins"/>
    <property type="match status" value="1"/>
</dbReference>
<dbReference type="InterPro" id="IPR011014">
    <property type="entry name" value="MscS_channel_TM-2"/>
</dbReference>
<dbReference type="RefSeq" id="WP_133236911.1">
    <property type="nucleotide sequence ID" value="NZ_SOZE01000056.1"/>
</dbReference>
<evidence type="ECO:0000256" key="5">
    <source>
        <dbReference type="ARBA" id="ARBA00022989"/>
    </source>
</evidence>
<feature type="transmembrane region" description="Helical" evidence="8">
    <location>
        <begin position="368"/>
        <end position="385"/>
    </location>
</feature>
<evidence type="ECO:0000313" key="12">
    <source>
        <dbReference type="EMBL" id="TFF30404.1"/>
    </source>
</evidence>
<protein>
    <submittedName>
        <fullName evidence="12">Mechanosensitive ion channel</fullName>
    </submittedName>
</protein>
<evidence type="ECO:0000256" key="2">
    <source>
        <dbReference type="ARBA" id="ARBA00008017"/>
    </source>
</evidence>
<feature type="transmembrane region" description="Helical" evidence="8">
    <location>
        <begin position="628"/>
        <end position="647"/>
    </location>
</feature>
<dbReference type="Gene3D" id="2.30.30.60">
    <property type="match status" value="1"/>
</dbReference>
<feature type="transmembrane region" description="Helical" evidence="8">
    <location>
        <begin position="343"/>
        <end position="361"/>
    </location>
</feature>
<evidence type="ECO:0000256" key="8">
    <source>
        <dbReference type="SAM" id="Phobius"/>
    </source>
</evidence>
<comment type="similarity">
    <text evidence="2">Belongs to the MscS (TC 1.A.23) family.</text>
</comment>
<dbReference type="Proteomes" id="UP000297540">
    <property type="component" value="Unassembled WGS sequence"/>
</dbReference>
<evidence type="ECO:0000256" key="7">
    <source>
        <dbReference type="SAM" id="MobiDB-lite"/>
    </source>
</evidence>
<dbReference type="Pfam" id="PF21082">
    <property type="entry name" value="MS_channel_3rd"/>
    <property type="match status" value="1"/>
</dbReference>
<dbReference type="InterPro" id="IPR049278">
    <property type="entry name" value="MS_channel_C"/>
</dbReference>
<dbReference type="InterPro" id="IPR010920">
    <property type="entry name" value="LSM_dom_sf"/>
</dbReference>
<dbReference type="EMBL" id="SOZE01000056">
    <property type="protein sequence ID" value="TFF30404.1"/>
    <property type="molecule type" value="Genomic_DNA"/>
</dbReference>
<evidence type="ECO:0000259" key="10">
    <source>
        <dbReference type="Pfam" id="PF00924"/>
    </source>
</evidence>
<feature type="transmembrane region" description="Helical" evidence="8">
    <location>
        <begin position="397"/>
        <end position="415"/>
    </location>
</feature>
<dbReference type="GO" id="GO:0005886">
    <property type="term" value="C:plasma membrane"/>
    <property type="evidence" value="ECO:0007669"/>
    <property type="project" value="UniProtKB-SubCell"/>
</dbReference>
<keyword evidence="6 8" id="KW-0472">Membrane</keyword>
<keyword evidence="9" id="KW-0732">Signal</keyword>
<evidence type="ECO:0000256" key="6">
    <source>
        <dbReference type="ARBA" id="ARBA00023136"/>
    </source>
</evidence>
<feature type="domain" description="Mechanosensitive ion channel MscS" evidence="10">
    <location>
        <begin position="645"/>
        <end position="711"/>
    </location>
</feature>
<reference evidence="12 13" key="1">
    <citation type="journal article" date="2017" name="Int. J. Syst. Evol. Microbiol.">
        <title>Mucilaginibacterpsychrotolerans sp. nov., isolated from peatlands.</title>
        <authorList>
            <person name="Deng Y."/>
            <person name="Shen L."/>
            <person name="Xu B."/>
            <person name="Liu Y."/>
            <person name="Gu Z."/>
            <person name="Liu H."/>
            <person name="Zhou Y."/>
        </authorList>
    </citation>
    <scope>NUCLEOTIDE SEQUENCE [LARGE SCALE GENOMIC DNA]</scope>
    <source>
        <strain evidence="12 13">NH7-4</strain>
    </source>
</reference>
<comment type="caution">
    <text evidence="12">The sequence shown here is derived from an EMBL/GenBank/DDBJ whole genome shotgun (WGS) entry which is preliminary data.</text>
</comment>
<dbReference type="InterPro" id="IPR052702">
    <property type="entry name" value="MscS-like_channel"/>
</dbReference>
<evidence type="ECO:0000256" key="9">
    <source>
        <dbReference type="SAM" id="SignalP"/>
    </source>
</evidence>
<dbReference type="GO" id="GO:0008381">
    <property type="term" value="F:mechanosensitive monoatomic ion channel activity"/>
    <property type="evidence" value="ECO:0007669"/>
    <property type="project" value="UniProtKB-ARBA"/>
</dbReference>
<sequence length="847" mass="95138">MNKALKIAAFLLFLFTLFTGTGFAQQSSKKGRKLSVRDSLRQSILRRDSMMRSFKKSDTSVNTLLQKIEYYTSSFNQIKTSLSRNIDTVDISQKLPAFEKRVALIKTLIDNDRSSTLRYLYAIRDILTRSDDQLDTWQERLTDINTKLVQNQNELALMSKDSSLKVMPADSGLATSFLKQKVAIDGKHKKLDATNKTLLLKIGLLQNRTASVYIALIDLRDQIDLKIREFSISALSDENNSIWEMDRNTESTFKTAVTKTVNMNMRLLGFFIARDPFIHFAGVLVLVLFYIWIYTNRRKLLRIKESPHTVLGHAKYASIYPVASALIVAFAIVPNFYDHPPVVVLEIFFTVLTSSILYLVRKTCPPQLFRYLAVLFCFTLVYSLSNLFVEVSNTDRVIVLLLALATTFVTHRFYLMVKKAPEDYLPYTLVILRIFIILLIGSGVCNVFGRVTLSKILGVTAVYNLWLALGMYYLVQIIMQSVFLQLEANKNSNSLSSFIDFKMLQTKFRSILTVLAGLLWLIMLTQNLSVEDAVFTYIKNFLTENRSLGGTNTQFTFQSIIIFIAVIWLSSVVAKIISYLYDVAGRSGTDIDLLKKKNRTSTLLIKLAVFAVGFLLAITASGFPLDKITIIISAFGIGIGFGLQNIVNNLVSGLILAFEKPIQIGDIIEVDGRSGTIMEIGIRSSKIATSDGAEVIIPNGDLISHHVINWTLSNSNRRIELIIGVAYGSDIEKVKNTLTNLLCNRTDIMDDPAPLVFVHNLNESSVDFRLLFWAADITTWLSLKSHILTDIYITFAKEGIEIPFPQRDLHIKTGDITAEIANKNTNSTGEEAKATDTDVTDTIAPVN</sequence>
<feature type="transmembrane region" description="Helical" evidence="8">
    <location>
        <begin position="461"/>
        <end position="486"/>
    </location>
</feature>
<feature type="transmembrane region" description="Helical" evidence="8">
    <location>
        <begin position="507"/>
        <end position="525"/>
    </location>
</feature>
<feature type="domain" description="Mechanosensitive ion channel MscS C-terminal" evidence="11">
    <location>
        <begin position="719"/>
        <end position="802"/>
    </location>
</feature>
<feature type="transmembrane region" description="Helical" evidence="8">
    <location>
        <begin position="560"/>
        <end position="582"/>
    </location>
</feature>
<dbReference type="Gene3D" id="3.30.70.100">
    <property type="match status" value="1"/>
</dbReference>
<evidence type="ECO:0000313" key="13">
    <source>
        <dbReference type="Proteomes" id="UP000297540"/>
    </source>
</evidence>
<gene>
    <name evidence="12" type="ORF">E2R66_27335</name>
</gene>
<evidence type="ECO:0000256" key="3">
    <source>
        <dbReference type="ARBA" id="ARBA00022475"/>
    </source>
</evidence>
<name>A0A4Y8RYW4_9SPHI</name>